<feature type="transmembrane region" description="Helical" evidence="2">
    <location>
        <begin position="219"/>
        <end position="242"/>
    </location>
</feature>
<evidence type="ECO:0000256" key="1">
    <source>
        <dbReference type="SAM" id="MobiDB-lite"/>
    </source>
</evidence>
<keyword evidence="2" id="KW-0472">Membrane</keyword>
<dbReference type="OrthoDB" id="122976at2759"/>
<dbReference type="EMBL" id="JAGDFM010000249">
    <property type="protein sequence ID" value="KAG7381382.1"/>
    <property type="molecule type" value="Genomic_DNA"/>
</dbReference>
<accession>A0A8T1VJK7</accession>
<dbReference type="AlphaFoldDB" id="A0A8T1VJK7"/>
<name>A0A8T1VJK7_9STRA</name>
<protein>
    <submittedName>
        <fullName evidence="3">Uncharacterized protein</fullName>
    </submittedName>
</protein>
<reference evidence="3" key="1">
    <citation type="submission" date="2021-02" db="EMBL/GenBank/DDBJ databases">
        <authorList>
            <person name="Palmer J.M."/>
        </authorList>
    </citation>
    <scope>NUCLEOTIDE SEQUENCE</scope>
    <source>
        <strain evidence="3">SCRP734</strain>
    </source>
</reference>
<evidence type="ECO:0000313" key="4">
    <source>
        <dbReference type="Proteomes" id="UP000694044"/>
    </source>
</evidence>
<feature type="compositionally biased region" description="Low complexity" evidence="1">
    <location>
        <begin position="121"/>
        <end position="164"/>
    </location>
</feature>
<feature type="region of interest" description="Disordered" evidence="1">
    <location>
        <begin position="121"/>
        <end position="181"/>
    </location>
</feature>
<keyword evidence="2" id="KW-1133">Transmembrane helix</keyword>
<evidence type="ECO:0000313" key="3">
    <source>
        <dbReference type="EMBL" id="KAG7381382.1"/>
    </source>
</evidence>
<evidence type="ECO:0000256" key="2">
    <source>
        <dbReference type="SAM" id="Phobius"/>
    </source>
</evidence>
<sequence>MPTVDCQLGAASGWGSRPIPDLSAIEAMEWLRNLTGLYNVKHRKSGAATCNMTVWGGRSSIIAAIAHFAFHLQARTSEHPDPEPRTMKFTVFLATFLAIASAGDPQNAIQLSASAQADDFLATPAPTPAPTTFADLPTPAPTNSSDPTPAPTYPTAAPTESATTDSEDATQSEERSSASTVGAVGVAYSSEGTVGVAYATTRAEYEAGSSGVSSSSSNATVPIVLVGCLVGVLGMVAAVVIARKRKAAAEKGEADYSNDIRTPAPVKAEDAYASAIRTPAAGEAGEVDYSDAIHTPVASV</sequence>
<organism evidence="3 4">
    <name type="scientific">Phytophthora pseudosyringae</name>
    <dbReference type="NCBI Taxonomy" id="221518"/>
    <lineage>
        <taxon>Eukaryota</taxon>
        <taxon>Sar</taxon>
        <taxon>Stramenopiles</taxon>
        <taxon>Oomycota</taxon>
        <taxon>Peronosporomycetes</taxon>
        <taxon>Peronosporales</taxon>
        <taxon>Peronosporaceae</taxon>
        <taxon>Phytophthora</taxon>
    </lineage>
</organism>
<keyword evidence="2" id="KW-0812">Transmembrane</keyword>
<keyword evidence="4" id="KW-1185">Reference proteome</keyword>
<gene>
    <name evidence="3" type="ORF">PHYPSEUDO_006087</name>
</gene>
<comment type="caution">
    <text evidence="3">The sequence shown here is derived from an EMBL/GenBank/DDBJ whole genome shotgun (WGS) entry which is preliminary data.</text>
</comment>
<dbReference type="Proteomes" id="UP000694044">
    <property type="component" value="Unassembled WGS sequence"/>
</dbReference>
<proteinExistence type="predicted"/>